<dbReference type="SUPFAM" id="SSF50630">
    <property type="entry name" value="Acid proteases"/>
    <property type="match status" value="1"/>
</dbReference>
<comment type="caution">
    <text evidence="7">The sequence shown here is derived from an EMBL/GenBank/DDBJ whole genome shotgun (WGS) entry which is preliminary data.</text>
</comment>
<evidence type="ECO:0000256" key="5">
    <source>
        <dbReference type="SAM" id="MobiDB-lite"/>
    </source>
</evidence>
<dbReference type="GO" id="GO:0008270">
    <property type="term" value="F:zinc ion binding"/>
    <property type="evidence" value="ECO:0007669"/>
    <property type="project" value="UniProtKB-KW"/>
</dbReference>
<dbReference type="Pfam" id="PF08284">
    <property type="entry name" value="RVP_2"/>
    <property type="match status" value="1"/>
</dbReference>
<dbReference type="PANTHER" id="PTHR15503">
    <property type="entry name" value="LDOC1 RELATED"/>
    <property type="match status" value="1"/>
</dbReference>
<dbReference type="InterPro" id="IPR036875">
    <property type="entry name" value="Znf_CCHC_sf"/>
</dbReference>
<dbReference type="PROSITE" id="PS50158">
    <property type="entry name" value="ZF_CCHC"/>
    <property type="match status" value="1"/>
</dbReference>
<dbReference type="GO" id="GO:0006508">
    <property type="term" value="P:proteolysis"/>
    <property type="evidence" value="ECO:0007669"/>
    <property type="project" value="UniProtKB-KW"/>
</dbReference>
<dbReference type="Pfam" id="PF17919">
    <property type="entry name" value="RT_RNaseH_2"/>
    <property type="match status" value="1"/>
</dbReference>
<dbReference type="Gene3D" id="2.40.70.10">
    <property type="entry name" value="Acid Proteases"/>
    <property type="match status" value="1"/>
</dbReference>
<keyword evidence="2" id="KW-0378">Hydrolase</keyword>
<keyword evidence="2" id="KW-0064">Aspartyl protease</keyword>
<keyword evidence="8" id="KW-1185">Reference proteome</keyword>
<dbReference type="Gene3D" id="3.30.70.270">
    <property type="match status" value="1"/>
</dbReference>
<dbReference type="SUPFAM" id="SSF57756">
    <property type="entry name" value="Retrovirus zinc finger-like domains"/>
    <property type="match status" value="1"/>
</dbReference>
<sequence>MFKNAFNEKYYPDRVCFKMEWDFLNLKQGSKSVAEYEEQFTSLSRFATQLILDDESKGRRFLDGLHPDIRSKVEVLKLTRYADIVDRALIAERSLEECMKTHEHNNGGNKDNEKSVGDTPFRKNFPPCQRYGRPHSGECYMNTGACFGCGKLDHKIKDCPKRRTLSLATVLFDSGATYSFVSCAFSAYANKPTEPLDLCMTIGTPMGDSMLVKQVFKSCLISVGGRDFLVDLLPLKMRDFDIILGMDWLAANFASINSYKMLTKGCEGFLAFVSSYNSIEASLENILVVKEFSDVFLKTYTIFPRIERLSLKVFKFDWSEDCEKTFQELKSRLVSASVLTLSSSGGGGYVIYSDSSKKGLGCVLMQHGKVIANASRQLKTHEQNYPTHDLELAKRWLELVKDYDCSINYHPGKANVVADALSRKSLGSSTHLITTENYILRDLEKCGVMVVTHGQVDYLAHLRVQPNLMDRIKSAQKSDLQLVRIGDDVRKGAELDFKLDESDVLCVKMYHDLKQNFWWKNMKKEAAEFVSRVGYQA</sequence>
<proteinExistence type="predicted"/>
<evidence type="ECO:0000313" key="8">
    <source>
        <dbReference type="Proteomes" id="UP000323000"/>
    </source>
</evidence>
<dbReference type="SMART" id="SM00343">
    <property type="entry name" value="ZnF_C2HC"/>
    <property type="match status" value="1"/>
</dbReference>
<dbReference type="Pfam" id="PF03732">
    <property type="entry name" value="Retrotrans_gag"/>
    <property type="match status" value="1"/>
</dbReference>
<reference evidence="8" key="1">
    <citation type="journal article" date="2019" name="Gigascience">
        <title>De novo genome assembly of the endangered Acer yangbiense, a plant species with extremely small populations endemic to Yunnan Province, China.</title>
        <authorList>
            <person name="Yang J."/>
            <person name="Wariss H.M."/>
            <person name="Tao L."/>
            <person name="Zhang R."/>
            <person name="Yun Q."/>
            <person name="Hollingsworth P."/>
            <person name="Dao Z."/>
            <person name="Luo G."/>
            <person name="Guo H."/>
            <person name="Ma Y."/>
            <person name="Sun W."/>
        </authorList>
    </citation>
    <scope>NUCLEOTIDE SEQUENCE [LARGE SCALE GENOMIC DNA]</scope>
    <source>
        <strain evidence="8">cv. Malutang</strain>
    </source>
</reference>
<dbReference type="InterPro" id="IPR043502">
    <property type="entry name" value="DNA/RNA_pol_sf"/>
</dbReference>
<keyword evidence="4" id="KW-0479">Metal-binding</keyword>
<evidence type="ECO:0000259" key="6">
    <source>
        <dbReference type="PROSITE" id="PS50158"/>
    </source>
</evidence>
<dbReference type="GO" id="GO:0003677">
    <property type="term" value="F:DNA binding"/>
    <property type="evidence" value="ECO:0007669"/>
    <property type="project" value="UniProtKB-KW"/>
</dbReference>
<protein>
    <recommendedName>
        <fullName evidence="6">CCHC-type domain-containing protein</fullName>
    </recommendedName>
</protein>
<keyword evidence="1" id="KW-0645">Protease</keyword>
<feature type="region of interest" description="Disordered" evidence="5">
    <location>
        <begin position="101"/>
        <end position="121"/>
    </location>
</feature>
<accession>A0A5C7H464</accession>
<dbReference type="Proteomes" id="UP000323000">
    <property type="component" value="Chromosome 11"/>
</dbReference>
<keyword evidence="4" id="KW-0862">Zinc</keyword>
<evidence type="ECO:0000256" key="2">
    <source>
        <dbReference type="ARBA" id="ARBA00022750"/>
    </source>
</evidence>
<dbReference type="InterPro" id="IPR021109">
    <property type="entry name" value="Peptidase_aspartic_dom_sf"/>
</dbReference>
<feature type="compositionally biased region" description="Basic and acidic residues" evidence="5">
    <location>
        <begin position="101"/>
        <end position="116"/>
    </location>
</feature>
<name>A0A5C7H464_9ROSI</name>
<dbReference type="EMBL" id="VAHF01000011">
    <property type="protein sequence ID" value="TXG51790.1"/>
    <property type="molecule type" value="Genomic_DNA"/>
</dbReference>
<evidence type="ECO:0000313" key="7">
    <source>
        <dbReference type="EMBL" id="TXG51790.1"/>
    </source>
</evidence>
<dbReference type="InterPro" id="IPR041577">
    <property type="entry name" value="RT_RNaseH_2"/>
</dbReference>
<keyword evidence="4" id="KW-0863">Zinc-finger</keyword>
<dbReference type="CDD" id="cd00303">
    <property type="entry name" value="retropepsin_like"/>
    <property type="match status" value="1"/>
</dbReference>
<evidence type="ECO:0000256" key="3">
    <source>
        <dbReference type="ARBA" id="ARBA00023125"/>
    </source>
</evidence>
<dbReference type="InterPro" id="IPR043128">
    <property type="entry name" value="Rev_trsase/Diguanyl_cyclase"/>
</dbReference>
<dbReference type="SUPFAM" id="SSF56672">
    <property type="entry name" value="DNA/RNA polymerases"/>
    <property type="match status" value="1"/>
</dbReference>
<dbReference type="InterPro" id="IPR032567">
    <property type="entry name" value="RTL1-rel"/>
</dbReference>
<dbReference type="PANTHER" id="PTHR15503:SF45">
    <property type="entry name" value="RNA-DIRECTED DNA POLYMERASE HOMOLOG"/>
    <property type="match status" value="1"/>
</dbReference>
<keyword evidence="3" id="KW-0238">DNA-binding</keyword>
<dbReference type="AlphaFoldDB" id="A0A5C7H464"/>
<gene>
    <name evidence="7" type="ORF">EZV62_024314</name>
</gene>
<dbReference type="InterPro" id="IPR001878">
    <property type="entry name" value="Znf_CCHC"/>
</dbReference>
<dbReference type="InterPro" id="IPR005162">
    <property type="entry name" value="Retrotrans_gag_dom"/>
</dbReference>
<evidence type="ECO:0000256" key="4">
    <source>
        <dbReference type="PROSITE-ProRule" id="PRU00047"/>
    </source>
</evidence>
<evidence type="ECO:0000256" key="1">
    <source>
        <dbReference type="ARBA" id="ARBA00022670"/>
    </source>
</evidence>
<feature type="domain" description="CCHC-type" evidence="6">
    <location>
        <begin position="146"/>
        <end position="161"/>
    </location>
</feature>
<organism evidence="7 8">
    <name type="scientific">Acer yangbiense</name>
    <dbReference type="NCBI Taxonomy" id="1000413"/>
    <lineage>
        <taxon>Eukaryota</taxon>
        <taxon>Viridiplantae</taxon>
        <taxon>Streptophyta</taxon>
        <taxon>Embryophyta</taxon>
        <taxon>Tracheophyta</taxon>
        <taxon>Spermatophyta</taxon>
        <taxon>Magnoliopsida</taxon>
        <taxon>eudicotyledons</taxon>
        <taxon>Gunneridae</taxon>
        <taxon>Pentapetalae</taxon>
        <taxon>rosids</taxon>
        <taxon>malvids</taxon>
        <taxon>Sapindales</taxon>
        <taxon>Sapindaceae</taxon>
        <taxon>Hippocastanoideae</taxon>
        <taxon>Acereae</taxon>
        <taxon>Acer</taxon>
    </lineage>
</organism>
<dbReference type="OrthoDB" id="1102029at2759"/>
<dbReference type="GO" id="GO:0004190">
    <property type="term" value="F:aspartic-type endopeptidase activity"/>
    <property type="evidence" value="ECO:0007669"/>
    <property type="project" value="UniProtKB-KW"/>
</dbReference>